<keyword evidence="2" id="KW-1185">Reference proteome</keyword>
<protein>
    <submittedName>
        <fullName evidence="1">Uncharacterized protein</fullName>
    </submittedName>
</protein>
<dbReference type="EMBL" id="BKZV01000005">
    <property type="protein sequence ID" value="GER84709.1"/>
    <property type="molecule type" value="Genomic_DNA"/>
</dbReference>
<sequence>MSRALTGKRIRYIVDGTRKPYWEGVVDLSNDRYRYARVTVTTKGYEGHVEWVAYDHIIAVRSEQGRWIPPQF</sequence>
<dbReference type="RefSeq" id="WP_151729296.1">
    <property type="nucleotide sequence ID" value="NZ_BKZV01000005.1"/>
</dbReference>
<name>A0A5J4KDN1_9CHLR</name>
<evidence type="ECO:0000313" key="2">
    <source>
        <dbReference type="Proteomes" id="UP000334820"/>
    </source>
</evidence>
<dbReference type="Proteomes" id="UP000334820">
    <property type="component" value="Unassembled WGS sequence"/>
</dbReference>
<comment type="caution">
    <text evidence="1">The sequence shown here is derived from an EMBL/GenBank/DDBJ whole genome shotgun (WGS) entry which is preliminary data.</text>
</comment>
<organism evidence="1 2">
    <name type="scientific">Thermogemmatispora aurantia</name>
    <dbReference type="NCBI Taxonomy" id="2045279"/>
    <lineage>
        <taxon>Bacteria</taxon>
        <taxon>Bacillati</taxon>
        <taxon>Chloroflexota</taxon>
        <taxon>Ktedonobacteria</taxon>
        <taxon>Thermogemmatisporales</taxon>
        <taxon>Thermogemmatisporaceae</taxon>
        <taxon>Thermogemmatispora</taxon>
    </lineage>
</organism>
<evidence type="ECO:0000313" key="1">
    <source>
        <dbReference type="EMBL" id="GER84709.1"/>
    </source>
</evidence>
<gene>
    <name evidence="1" type="ORF">KTAU_33450</name>
</gene>
<reference evidence="1 2" key="1">
    <citation type="journal article" date="2019" name="Int. J. Syst. Evol. Microbiol.">
        <title>Thermogemmatispora aurantia sp. nov. and Thermogemmatispora argillosa sp. nov., within the class Ktedonobacteria, and emended description of the genus Thermogemmatispora.</title>
        <authorList>
            <person name="Zheng Y."/>
            <person name="Wang C.M."/>
            <person name="Sakai Y."/>
            <person name="Abe K."/>
            <person name="Yokota A."/>
            <person name="Yabe S."/>
        </authorList>
    </citation>
    <scope>NUCLEOTIDE SEQUENCE [LARGE SCALE GENOMIC DNA]</scope>
    <source>
        <strain evidence="1 2">A1-2</strain>
    </source>
</reference>
<dbReference type="AlphaFoldDB" id="A0A5J4KDN1"/>
<accession>A0A5J4KDN1</accession>
<proteinExistence type="predicted"/>